<evidence type="ECO:0000256" key="2">
    <source>
        <dbReference type="ARBA" id="ARBA00022695"/>
    </source>
</evidence>
<dbReference type="SUPFAM" id="SSF53448">
    <property type="entry name" value="Nucleotide-diphospho-sugar transferases"/>
    <property type="match status" value="1"/>
</dbReference>
<evidence type="ECO:0000256" key="4">
    <source>
        <dbReference type="ARBA" id="ARBA00023134"/>
    </source>
</evidence>
<dbReference type="EC" id="2.7.7.68" evidence="5"/>
<dbReference type="PANTHER" id="PTHR40392">
    <property type="entry name" value="2-PHOSPHO-L-LACTATE GUANYLYLTRANSFERASE"/>
    <property type="match status" value="1"/>
</dbReference>
<keyword evidence="3" id="KW-0547">Nucleotide-binding</keyword>
<protein>
    <submittedName>
        <fullName evidence="5">Hypothetical conserved protein (CofC)</fullName>
        <ecNumber evidence="5">2.7.7.68</ecNumber>
    </submittedName>
</protein>
<dbReference type="AlphaFoldDB" id="A0A075FJ76"/>
<keyword evidence="2 5" id="KW-0548">Nucleotidyltransferase</keyword>
<proteinExistence type="predicted"/>
<dbReference type="NCBIfam" id="TIGR03552">
    <property type="entry name" value="F420_cofC"/>
    <property type="match status" value="1"/>
</dbReference>
<evidence type="ECO:0000256" key="3">
    <source>
        <dbReference type="ARBA" id="ARBA00022741"/>
    </source>
</evidence>
<dbReference type="Gene3D" id="3.90.550.10">
    <property type="entry name" value="Spore Coat Polysaccharide Biosynthesis Protein SpsA, Chain A"/>
    <property type="match status" value="1"/>
</dbReference>
<dbReference type="InterPro" id="IPR029044">
    <property type="entry name" value="Nucleotide-diphossugar_trans"/>
</dbReference>
<gene>
    <name evidence="5" type="primary">cofC</name>
</gene>
<organism evidence="5">
    <name type="scientific">uncultured marine thaumarchaeote AD1000_118_C08</name>
    <dbReference type="NCBI Taxonomy" id="1455889"/>
    <lineage>
        <taxon>Archaea</taxon>
        <taxon>Nitrososphaerota</taxon>
        <taxon>environmental samples</taxon>
    </lineage>
</organism>
<accession>A0A075FJ76</accession>
<dbReference type="PANTHER" id="PTHR40392:SF1">
    <property type="entry name" value="2-PHOSPHO-L-LACTATE GUANYLYLTRANSFERASE"/>
    <property type="match status" value="1"/>
</dbReference>
<reference evidence="5" key="1">
    <citation type="journal article" date="2014" name="Genome Biol. Evol.">
        <title>Pangenome evidence for extensive interdomain horizontal transfer affecting lineage core and shell genes in uncultured planktonic thaumarchaeota and euryarchaeota.</title>
        <authorList>
            <person name="Deschamps P."/>
            <person name="Zivanovic Y."/>
            <person name="Moreira D."/>
            <person name="Rodriguez-Valera F."/>
            <person name="Lopez-Garcia P."/>
        </authorList>
    </citation>
    <scope>NUCLEOTIDE SEQUENCE</scope>
</reference>
<evidence type="ECO:0000313" key="5">
    <source>
        <dbReference type="EMBL" id="AIE91379.1"/>
    </source>
</evidence>
<name>A0A075FJ76_9ARCH</name>
<keyword evidence="1 5" id="KW-0808">Transferase</keyword>
<keyword evidence="4" id="KW-0342">GTP-binding</keyword>
<dbReference type="InterPro" id="IPR002835">
    <property type="entry name" value="CofC"/>
</dbReference>
<sequence length="208" mass="23530">MKISAIIPVKTFSKAKKRLNLQQAVKENICNLMLQEVLKTVYNCKLINKIVLVSKDETALKIGRQFDAIEIFDNESGVNDAVSLADQYISDKKFDCSVIFPQDIPIMASSDIDNLLGFVKSKNSVIIVPSRQFNGTNALVRCPADIMKTNYDMGSYTFQMDSARTKTENISIALIRRMMLDIDDEHDLAFMLKQNDKPDFCKKIESCL</sequence>
<dbReference type="GO" id="GO:0043814">
    <property type="term" value="F:phospholactate guanylyltransferase activity"/>
    <property type="evidence" value="ECO:0007669"/>
    <property type="project" value="UniProtKB-EC"/>
</dbReference>
<dbReference type="Pfam" id="PF01983">
    <property type="entry name" value="CofC"/>
    <property type="match status" value="1"/>
</dbReference>
<dbReference type="GO" id="GO:0005525">
    <property type="term" value="F:GTP binding"/>
    <property type="evidence" value="ECO:0007669"/>
    <property type="project" value="UniProtKB-KW"/>
</dbReference>
<dbReference type="EMBL" id="KF900336">
    <property type="protein sequence ID" value="AIE91379.1"/>
    <property type="molecule type" value="Genomic_DNA"/>
</dbReference>
<evidence type="ECO:0000256" key="1">
    <source>
        <dbReference type="ARBA" id="ARBA00022679"/>
    </source>
</evidence>